<dbReference type="InterPro" id="IPR050553">
    <property type="entry name" value="Thioredoxin_ResA/DsbE_sf"/>
</dbReference>
<sequence length="370" mass="43008">MKYSIFFILLLFGCSKNIEPKDILLNALTNTQKHQNSKFTVTIATKYLGDTTIYSGIKQKGTILKNENDSIINYIFEAGNDKVIGIDTGIISIDYSKSKAEILNNKQYKAKNEDYRNDISRTYPPITDNEKILKRVLDSTTVFTLLDSGNFYRVLTKTNTTLENKSNSPIKINSIEYIFTINKDNNIIEKYEEISKANFLGKPDKQHIIKEISDYSFDELDKKLFTSQNIEEFITIYTKDTDEIIDLSINENYKLDYNYHKKYTLLDFSYSSCYPCLLSIPIISNLHNDFNNVLDIVMIDFDDNEEKIDQLKKNYKIQYKILNDSTNEITNNYNIKVFPTLLLLDKDGNVINQYYGYSDDLYDVISQKLI</sequence>
<evidence type="ECO:0000313" key="2">
    <source>
        <dbReference type="EMBL" id="NLR93457.1"/>
    </source>
</evidence>
<dbReference type="RefSeq" id="WP_168884168.1">
    <property type="nucleotide sequence ID" value="NZ_JABAIL010000006.1"/>
</dbReference>
<dbReference type="InterPro" id="IPR012336">
    <property type="entry name" value="Thioredoxin-like_fold"/>
</dbReference>
<proteinExistence type="predicted"/>
<organism evidence="2 3">
    <name type="scientific">Flammeovirga agarivorans</name>
    <dbReference type="NCBI Taxonomy" id="2726742"/>
    <lineage>
        <taxon>Bacteria</taxon>
        <taxon>Pseudomonadati</taxon>
        <taxon>Bacteroidota</taxon>
        <taxon>Cytophagia</taxon>
        <taxon>Cytophagales</taxon>
        <taxon>Flammeovirgaceae</taxon>
        <taxon>Flammeovirga</taxon>
    </lineage>
</organism>
<evidence type="ECO:0000259" key="1">
    <source>
        <dbReference type="PROSITE" id="PS51352"/>
    </source>
</evidence>
<dbReference type="PROSITE" id="PS51352">
    <property type="entry name" value="THIOREDOXIN_2"/>
    <property type="match status" value="1"/>
</dbReference>
<protein>
    <submittedName>
        <fullName evidence="2">TlpA family protein disulfide reductase</fullName>
    </submittedName>
</protein>
<dbReference type="InterPro" id="IPR036249">
    <property type="entry name" value="Thioredoxin-like_sf"/>
</dbReference>
<dbReference type="InterPro" id="IPR013766">
    <property type="entry name" value="Thioredoxin_domain"/>
</dbReference>
<dbReference type="AlphaFoldDB" id="A0A7X8SNN4"/>
<name>A0A7X8SNN4_9BACT</name>
<dbReference type="Pfam" id="PF13905">
    <property type="entry name" value="Thioredoxin_8"/>
    <property type="match status" value="1"/>
</dbReference>
<comment type="caution">
    <text evidence="2">The sequence shown here is derived from an EMBL/GenBank/DDBJ whole genome shotgun (WGS) entry which is preliminary data.</text>
</comment>
<feature type="domain" description="Thioredoxin" evidence="1">
    <location>
        <begin position="224"/>
        <end position="370"/>
    </location>
</feature>
<dbReference type="Gene3D" id="3.40.30.10">
    <property type="entry name" value="Glutaredoxin"/>
    <property type="match status" value="1"/>
</dbReference>
<dbReference type="SUPFAM" id="SSF52833">
    <property type="entry name" value="Thioredoxin-like"/>
    <property type="match status" value="1"/>
</dbReference>
<dbReference type="PANTHER" id="PTHR42852:SF17">
    <property type="entry name" value="THIOREDOXIN-LIKE PROTEIN HI_1115"/>
    <property type="match status" value="1"/>
</dbReference>
<keyword evidence="3" id="KW-1185">Reference proteome</keyword>
<dbReference type="CDD" id="cd02966">
    <property type="entry name" value="TlpA_like_family"/>
    <property type="match status" value="1"/>
</dbReference>
<accession>A0A7X8SNN4</accession>
<dbReference type="EMBL" id="JABAIL010000006">
    <property type="protein sequence ID" value="NLR93457.1"/>
    <property type="molecule type" value="Genomic_DNA"/>
</dbReference>
<dbReference type="PANTHER" id="PTHR42852">
    <property type="entry name" value="THIOL:DISULFIDE INTERCHANGE PROTEIN DSBE"/>
    <property type="match status" value="1"/>
</dbReference>
<gene>
    <name evidence="2" type="ORF">HGP29_19830</name>
</gene>
<evidence type="ECO:0000313" key="3">
    <source>
        <dbReference type="Proteomes" id="UP000585050"/>
    </source>
</evidence>
<reference evidence="2 3" key="1">
    <citation type="submission" date="2020-04" db="EMBL/GenBank/DDBJ databases">
        <title>Flammeovirga sp. SR4, a novel species isolated from seawater.</title>
        <authorList>
            <person name="Wang X."/>
        </authorList>
    </citation>
    <scope>NUCLEOTIDE SEQUENCE [LARGE SCALE GENOMIC DNA]</scope>
    <source>
        <strain evidence="2 3">SR4</strain>
    </source>
</reference>
<dbReference type="Proteomes" id="UP000585050">
    <property type="component" value="Unassembled WGS sequence"/>
</dbReference>